<dbReference type="STRING" id="1892869.ACGLYG10_1417"/>
<dbReference type="RefSeq" id="WP_073329697.1">
    <property type="nucleotide sequence ID" value="NZ_FQTT01000010.1"/>
</dbReference>
<protein>
    <submittedName>
        <fullName evidence="1">Uncharacterized protein</fullName>
    </submittedName>
</protein>
<accession>A0A1M4RZ49</accession>
<sequence>MNTLVTPHPFVAPARPAAKPASKYPTKAELSRLFVDADGAYDPRAAVYPLHADAARVREQVDSWLARRVASEHNTEVPEPPAGAMPDFTPEQREWINFQLASAETAARATGFEEGTRLGYRGGRVVGRAEGRAEVTEVVAGAFAGYVDEEAHAAAHIRADRAQLAEVIKTLGAASERGAAA</sequence>
<evidence type="ECO:0000313" key="1">
    <source>
        <dbReference type="EMBL" id="SHE25201.1"/>
    </source>
</evidence>
<evidence type="ECO:0000313" key="2">
    <source>
        <dbReference type="Proteomes" id="UP000184291"/>
    </source>
</evidence>
<keyword evidence="2" id="KW-1185">Reference proteome</keyword>
<organism evidence="1 2">
    <name type="scientific">Actinomyces glycerinitolerans</name>
    <dbReference type="NCBI Taxonomy" id="1892869"/>
    <lineage>
        <taxon>Bacteria</taxon>
        <taxon>Bacillati</taxon>
        <taxon>Actinomycetota</taxon>
        <taxon>Actinomycetes</taxon>
        <taxon>Actinomycetales</taxon>
        <taxon>Actinomycetaceae</taxon>
        <taxon>Actinomyces</taxon>
    </lineage>
</organism>
<dbReference type="EMBL" id="FQTT01000010">
    <property type="protein sequence ID" value="SHE25201.1"/>
    <property type="molecule type" value="Genomic_DNA"/>
</dbReference>
<reference evidence="2" key="1">
    <citation type="submission" date="2016-09" db="EMBL/GenBank/DDBJ databases">
        <authorList>
            <person name="Strepis N."/>
        </authorList>
    </citation>
    <scope>NUCLEOTIDE SEQUENCE [LARGE SCALE GENOMIC DNA]</scope>
</reference>
<name>A0A1M4RZ49_9ACTO</name>
<proteinExistence type="predicted"/>
<gene>
    <name evidence="1" type="ORF">ACGLYG10_1417</name>
</gene>
<dbReference type="Proteomes" id="UP000184291">
    <property type="component" value="Unassembled WGS sequence"/>
</dbReference>
<dbReference type="AlphaFoldDB" id="A0A1M4RZ49"/>